<protein>
    <recommendedName>
        <fullName evidence="5">Flagellar motor switch protein</fullName>
    </recommendedName>
</protein>
<dbReference type="AlphaFoldDB" id="A0A0P1IQW7"/>
<reference evidence="4" key="1">
    <citation type="submission" date="2015-09" db="EMBL/GenBank/DDBJ databases">
        <authorList>
            <person name="Rodrigo-Torres Lidia"/>
            <person name="Arahal R.David."/>
        </authorList>
    </citation>
    <scope>NUCLEOTIDE SEQUENCE [LARGE SCALE GENOMIC DNA]</scope>
    <source>
        <strain evidence="4">CECT 5114</strain>
    </source>
</reference>
<keyword evidence="4" id="KW-1185">Reference proteome</keyword>
<evidence type="ECO:0008006" key="5">
    <source>
        <dbReference type="Google" id="ProtNLM"/>
    </source>
</evidence>
<gene>
    <name evidence="3" type="ORF">TA5114_01736</name>
</gene>
<dbReference type="Proteomes" id="UP000051184">
    <property type="component" value="Unassembled WGS sequence"/>
</dbReference>
<dbReference type="OrthoDB" id="7865359at2"/>
<evidence type="ECO:0000313" key="3">
    <source>
        <dbReference type="EMBL" id="CUK25932.1"/>
    </source>
</evidence>
<evidence type="ECO:0000256" key="2">
    <source>
        <dbReference type="SAM" id="Phobius"/>
    </source>
</evidence>
<name>A0A0P1IQW7_9RHOB</name>
<dbReference type="EMBL" id="CYUE01000018">
    <property type="protein sequence ID" value="CUK25932.1"/>
    <property type="molecule type" value="Genomic_DNA"/>
</dbReference>
<evidence type="ECO:0000256" key="1">
    <source>
        <dbReference type="SAM" id="MobiDB-lite"/>
    </source>
</evidence>
<feature type="transmembrane region" description="Helical" evidence="2">
    <location>
        <begin position="6"/>
        <end position="24"/>
    </location>
</feature>
<keyword evidence="2" id="KW-1133">Transmembrane helix</keyword>
<sequence length="117" mass="13265">MAATLTDLFIILLLLGAIGYGWYVSRKVQVLMGALKEMEPLVKEFSSAVDKTEDSVNQLKLNLEEPSQPAVEVDEEDEPMFSTRRQPAHKIPGARVVRNKQDLVRRFFETSRSESRA</sequence>
<evidence type="ECO:0000313" key="4">
    <source>
        <dbReference type="Proteomes" id="UP000051184"/>
    </source>
</evidence>
<organism evidence="3 4">
    <name type="scientific">Cognatishimia activa</name>
    <dbReference type="NCBI Taxonomy" id="1715691"/>
    <lineage>
        <taxon>Bacteria</taxon>
        <taxon>Pseudomonadati</taxon>
        <taxon>Pseudomonadota</taxon>
        <taxon>Alphaproteobacteria</taxon>
        <taxon>Rhodobacterales</taxon>
        <taxon>Paracoccaceae</taxon>
        <taxon>Cognatishimia</taxon>
    </lineage>
</organism>
<dbReference type="RefSeq" id="WP_058314885.1">
    <property type="nucleotide sequence ID" value="NZ_CYUE01000018.1"/>
</dbReference>
<keyword evidence="2" id="KW-0812">Transmembrane</keyword>
<accession>A0A0P1IQW7</accession>
<proteinExistence type="predicted"/>
<keyword evidence="2" id="KW-0472">Membrane</keyword>
<feature type="region of interest" description="Disordered" evidence="1">
    <location>
        <begin position="66"/>
        <end position="88"/>
    </location>
</feature>